<organism evidence="2 3">
    <name type="scientific">Aplosporella prunicola CBS 121167</name>
    <dbReference type="NCBI Taxonomy" id="1176127"/>
    <lineage>
        <taxon>Eukaryota</taxon>
        <taxon>Fungi</taxon>
        <taxon>Dikarya</taxon>
        <taxon>Ascomycota</taxon>
        <taxon>Pezizomycotina</taxon>
        <taxon>Dothideomycetes</taxon>
        <taxon>Dothideomycetes incertae sedis</taxon>
        <taxon>Botryosphaeriales</taxon>
        <taxon>Aplosporellaceae</taxon>
        <taxon>Aplosporella</taxon>
    </lineage>
</organism>
<reference evidence="2" key="1">
    <citation type="journal article" date="2020" name="Stud. Mycol.">
        <title>101 Dothideomycetes genomes: a test case for predicting lifestyles and emergence of pathogens.</title>
        <authorList>
            <person name="Haridas S."/>
            <person name="Albert R."/>
            <person name="Binder M."/>
            <person name="Bloem J."/>
            <person name="Labutti K."/>
            <person name="Salamov A."/>
            <person name="Andreopoulos B."/>
            <person name="Baker S."/>
            <person name="Barry K."/>
            <person name="Bills G."/>
            <person name="Bluhm B."/>
            <person name="Cannon C."/>
            <person name="Castanera R."/>
            <person name="Culley D."/>
            <person name="Daum C."/>
            <person name="Ezra D."/>
            <person name="Gonzalez J."/>
            <person name="Henrissat B."/>
            <person name="Kuo A."/>
            <person name="Liang C."/>
            <person name="Lipzen A."/>
            <person name="Lutzoni F."/>
            <person name="Magnuson J."/>
            <person name="Mondo S."/>
            <person name="Nolan M."/>
            <person name="Ohm R."/>
            <person name="Pangilinan J."/>
            <person name="Park H.-J."/>
            <person name="Ramirez L."/>
            <person name="Alfaro M."/>
            <person name="Sun H."/>
            <person name="Tritt A."/>
            <person name="Yoshinaga Y."/>
            <person name="Zwiers L.-H."/>
            <person name="Turgeon B."/>
            <person name="Goodwin S."/>
            <person name="Spatafora J."/>
            <person name="Crous P."/>
            <person name="Grigoriev I."/>
        </authorList>
    </citation>
    <scope>NUCLEOTIDE SEQUENCE</scope>
    <source>
        <strain evidence="2">CBS 121167</strain>
    </source>
</reference>
<dbReference type="PANTHER" id="PTHR36848:SF2">
    <property type="entry name" value="SECRETED PROTEIN"/>
    <property type="match status" value="1"/>
</dbReference>
<keyword evidence="1" id="KW-0732">Signal</keyword>
<dbReference type="PANTHER" id="PTHR36848">
    <property type="entry name" value="DNA-BINDING PROTEIN (PUTATIVE SECRETED PROTEIN)-RELATED"/>
    <property type="match status" value="1"/>
</dbReference>
<accession>A0A6A6AXL6</accession>
<name>A0A6A6AXL6_9PEZI</name>
<evidence type="ECO:0000256" key="1">
    <source>
        <dbReference type="SAM" id="SignalP"/>
    </source>
</evidence>
<dbReference type="AlphaFoldDB" id="A0A6A6AXL6"/>
<evidence type="ECO:0008006" key="4">
    <source>
        <dbReference type="Google" id="ProtNLM"/>
    </source>
</evidence>
<gene>
    <name evidence="2" type="ORF">K452DRAFT_127448</name>
</gene>
<evidence type="ECO:0000313" key="3">
    <source>
        <dbReference type="Proteomes" id="UP000799438"/>
    </source>
</evidence>
<dbReference type="Proteomes" id="UP000799438">
    <property type="component" value="Unassembled WGS sequence"/>
</dbReference>
<feature type="signal peptide" evidence="1">
    <location>
        <begin position="1"/>
        <end position="18"/>
    </location>
</feature>
<keyword evidence="3" id="KW-1185">Reference proteome</keyword>
<sequence length="1026" mass="111103">MFLLSSFLLLVGPALCAGENTNSFQSPANEYRAKFRYWLPDASVPNEVVARDIAAMAKVGAGGFEFLPYYQYGLPEAINGVEPPTDWTKYGFGTDAFRQTFRAALEAAEANGVLMDFSQGANQGQGTPAVPGTEGLAVELDYVNVTLAGGDTFDGALPLSKQPPVQVTSFMHALEEFGEQTLLSVVAAEVVNQSTTLTSSDSYGATIDLITVGDIVDLTDSVGANNSLTWTAPAGGTSWRVFAFYERYTNQRSVSPGLNATDYIQNGSWTVDHFSAAGGKKLTDFFDEHVIPDEETRELLAKVGKYAWEDSLEMETSLWWTPGFQDKFEQNRGYSIRECLPLLMQPSNYWVQSMMPWTETFVSANSTFTENCNEDYRITLNEGYQEYLGHYQQWAHGLGIEYSAQPAYNLPLNALDDIPLLDGPEGESLGFDNIIDTYRQFSGPIHLTGKKVLSSECGAVGGAPYLQTVPDLLWSVNRGLATGISMHVLHGYAYSGEYANTTWPSYTTFTYRFSEMWGLHQPVWRHMRDAMEYIARNQWVSQSGTPKVDLVFYQYSAPWIVEARYQNTNLETLGYTYDYLGPGNLQRPEAVVKENVLAPNGPAYKALIFSNQTSLTSGAVSRIHEFASAGLPIFFVGATNFTSIGQGSGEAASVSASMSAILDSGLENVYKVASADDLPTALTTAGILPRLSFSTGTKSWYSFWRRNETIDYAFLYNDGNETHTSTVSFAAPEHSIPYVFDAWTGAVSPVLQYATGPSTNINIKITLAPNQTTILGFASPDSALPAPAPRMHVTAATGGLAALRLAANGSVVAVLTGPASLTLSDGRTVDLAPSDTPLLPPTNLSVWDVAVHSWDATADMFSMATAITRHNFSAVPLRPWNQLDPGLGNASGTATYTTTFGTPNTTTSSSASLSAFLTLTPHLTNTARASLNGIPLPPLDPANPRTRIPDEALLPRGGLNRLTVEVATTLFNVVRAQAMEDKVWTAGVGAEDENGGIYSGREALGEGLLGSVRVMWEGEGEVVVGW</sequence>
<dbReference type="RefSeq" id="XP_033392420.1">
    <property type="nucleotide sequence ID" value="XM_033535252.1"/>
</dbReference>
<feature type="chain" id="PRO_5025380871" description="Secreted protein" evidence="1">
    <location>
        <begin position="19"/>
        <end position="1026"/>
    </location>
</feature>
<dbReference type="EMBL" id="ML995514">
    <property type="protein sequence ID" value="KAF2136702.1"/>
    <property type="molecule type" value="Genomic_DNA"/>
</dbReference>
<proteinExistence type="predicted"/>
<dbReference type="OrthoDB" id="2588159at2759"/>
<evidence type="ECO:0000313" key="2">
    <source>
        <dbReference type="EMBL" id="KAF2136702.1"/>
    </source>
</evidence>
<dbReference type="GeneID" id="54292746"/>
<dbReference type="Pfam" id="PF17132">
    <property type="entry name" value="Glyco_hydro_106"/>
    <property type="match status" value="1"/>
</dbReference>
<protein>
    <recommendedName>
        <fullName evidence="4">Secreted protein</fullName>
    </recommendedName>
</protein>
<dbReference type="InterPro" id="IPR053161">
    <property type="entry name" value="Ulvan_degrading_GH"/>
</dbReference>